<protein>
    <submittedName>
        <fullName evidence="1">Uncharacterized protein</fullName>
    </submittedName>
</protein>
<dbReference type="Proteomes" id="UP000011939">
    <property type="component" value="Unassembled WGS sequence"/>
</dbReference>
<dbReference type="AlphaFoldDB" id="M5ISE6"/>
<evidence type="ECO:0000313" key="1">
    <source>
        <dbReference type="EMBL" id="EKU11698.1"/>
    </source>
</evidence>
<proteinExistence type="predicted"/>
<reference evidence="1 2" key="1">
    <citation type="journal article" date="2013" name="Genome Announc.">
        <title>Genome Sequence of Campylobacter showae UNSWCD, Isolated from a Patient with Crohn's Disease.</title>
        <authorList>
            <person name="Tay A.P."/>
            <person name="Kaakoush N.O."/>
            <person name="Deshpande N.P."/>
            <person name="Chen Z."/>
            <person name="Mitchell H."/>
            <person name="Wilkins M.R."/>
        </authorList>
    </citation>
    <scope>NUCLEOTIDE SEQUENCE [LARGE SCALE GENOMIC DNA]</scope>
    <source>
        <strain evidence="1 2">CSUNSWCD</strain>
    </source>
</reference>
<accession>M5ISE6</accession>
<organism evidence="1 2">
    <name type="scientific">Campylobacter showae CSUNSWCD</name>
    <dbReference type="NCBI Taxonomy" id="1244083"/>
    <lineage>
        <taxon>Bacteria</taxon>
        <taxon>Pseudomonadati</taxon>
        <taxon>Campylobacterota</taxon>
        <taxon>Epsilonproteobacteria</taxon>
        <taxon>Campylobacterales</taxon>
        <taxon>Campylobacteraceae</taxon>
        <taxon>Campylobacter</taxon>
    </lineage>
</organism>
<dbReference type="PATRIC" id="fig|1244083.3.peg.979"/>
<gene>
    <name evidence="1" type="ORF">CSUNSWCD_1736</name>
</gene>
<sequence>MLAVNLAQLLAEKFVKFTCAAKFMIKQRIKSSLFASRCRAFLAF</sequence>
<dbReference type="EMBL" id="AMZQ01000005">
    <property type="protein sequence ID" value="EKU11698.1"/>
    <property type="molecule type" value="Genomic_DNA"/>
</dbReference>
<dbReference type="STRING" id="1244083.CSUNSWCD_1736"/>
<name>M5ISE6_9BACT</name>
<evidence type="ECO:0000313" key="2">
    <source>
        <dbReference type="Proteomes" id="UP000011939"/>
    </source>
</evidence>
<comment type="caution">
    <text evidence="1">The sequence shown here is derived from an EMBL/GenBank/DDBJ whole genome shotgun (WGS) entry which is preliminary data.</text>
</comment>